<comment type="caution">
    <text evidence="2">The sequence shown here is derived from an EMBL/GenBank/DDBJ whole genome shotgun (WGS) entry which is preliminary data.</text>
</comment>
<sequence>MAYGSFRSSLPLDTAAGEMTSWVSPSSTPPSACLSSTTTARASGTPAAVFHRPHRSPTSILSGSHQVQLLHQRLVLPLSLQQHPGQQPHQAPVAASSCSKLQTQLLCLQHQCYSHEKAQTQTQDLHVQLLGGSFYIPRFDVAPCQASADVAHHAAQRQQQEQEQQQQQLQQQQKQRQQQQLQQQQQQKKKKLLLLLHQKRRRIPQDSMYPLFPGEAVLSLPLKRPREDDSLAGLPTRSCRGGLPALNSTSSLFSRRLLRHNSIDSDDAQSQNEDNSESSFGFAIAPTVATTAIAIPAINGAATTINNPIRYGKAPSAIQSVWKPCQSHQGQVHQGPTRQAWARESVVCPVPSTGPRPAFCVTDGEEFILQATRALRLSPDTCGRLAIHIWRRVGGIVRLVLSIRHPRMDGDDPWVAASAYRIHATACLWVASKVEEQRRVVAEARELAALSQTSAEVLCAAELRLLAWVEWCPLRGYLPSPQQRSAPGCGLSLETEIRSSSRAARR</sequence>
<proteinExistence type="predicted"/>
<keyword evidence="3" id="KW-1185">Reference proteome</keyword>
<evidence type="ECO:0000313" key="3">
    <source>
        <dbReference type="Proteomes" id="UP000747399"/>
    </source>
</evidence>
<dbReference type="AlphaFoldDB" id="A0A8J4BD05"/>
<protein>
    <submittedName>
        <fullName evidence="2">Uncharacterized protein</fullName>
    </submittedName>
</protein>
<keyword evidence="1" id="KW-0175">Coiled coil</keyword>
<organism evidence="2 3">
    <name type="scientific">Volvox africanus</name>
    <dbReference type="NCBI Taxonomy" id="51714"/>
    <lineage>
        <taxon>Eukaryota</taxon>
        <taxon>Viridiplantae</taxon>
        <taxon>Chlorophyta</taxon>
        <taxon>core chlorophytes</taxon>
        <taxon>Chlorophyceae</taxon>
        <taxon>CS clade</taxon>
        <taxon>Chlamydomonadales</taxon>
        <taxon>Volvocaceae</taxon>
        <taxon>Volvox</taxon>
    </lineage>
</organism>
<feature type="coiled-coil region" evidence="1">
    <location>
        <begin position="152"/>
        <end position="194"/>
    </location>
</feature>
<name>A0A8J4BD05_9CHLO</name>
<evidence type="ECO:0000313" key="2">
    <source>
        <dbReference type="EMBL" id="GIL58819.1"/>
    </source>
</evidence>
<dbReference type="EMBL" id="BNCO01000032">
    <property type="protein sequence ID" value="GIL58819.1"/>
    <property type="molecule type" value="Genomic_DNA"/>
</dbReference>
<evidence type="ECO:0000256" key="1">
    <source>
        <dbReference type="SAM" id="Coils"/>
    </source>
</evidence>
<gene>
    <name evidence="2" type="ORF">Vafri_13797</name>
</gene>
<accession>A0A8J4BD05</accession>
<reference evidence="2" key="1">
    <citation type="journal article" date="2021" name="Proc. Natl. Acad. Sci. U.S.A.">
        <title>Three genomes in the algal genus Volvox reveal the fate of a haploid sex-determining region after a transition to homothallism.</title>
        <authorList>
            <person name="Yamamoto K."/>
            <person name="Hamaji T."/>
            <person name="Kawai-Toyooka H."/>
            <person name="Matsuzaki R."/>
            <person name="Takahashi F."/>
            <person name="Nishimura Y."/>
            <person name="Kawachi M."/>
            <person name="Noguchi H."/>
            <person name="Minakuchi Y."/>
            <person name="Umen J.G."/>
            <person name="Toyoda A."/>
            <person name="Nozaki H."/>
        </authorList>
    </citation>
    <scope>NUCLEOTIDE SEQUENCE</scope>
    <source>
        <strain evidence="2">NIES-3780</strain>
    </source>
</reference>
<dbReference type="Proteomes" id="UP000747399">
    <property type="component" value="Unassembled WGS sequence"/>
</dbReference>
<dbReference type="CDD" id="cd00043">
    <property type="entry name" value="CYCLIN_SF"/>
    <property type="match status" value="1"/>
</dbReference>